<dbReference type="EC" id="1.2.5.3" evidence="4"/>
<dbReference type="SUPFAM" id="SSF54665">
    <property type="entry name" value="CO dehydrogenase molybdoprotein N-domain-like"/>
    <property type="match status" value="1"/>
</dbReference>
<dbReference type="InterPro" id="IPR000674">
    <property type="entry name" value="Ald_Oxase/Xan_DH_a/b"/>
</dbReference>
<dbReference type="PANTHER" id="PTHR11908">
    <property type="entry name" value="XANTHINE DEHYDROGENASE"/>
    <property type="match status" value="1"/>
</dbReference>
<dbReference type="InterPro" id="IPR012780">
    <property type="entry name" value="CO_Mo_DH_lsu"/>
</dbReference>
<dbReference type="SMART" id="SM01008">
    <property type="entry name" value="Ald_Xan_dh_C"/>
    <property type="match status" value="1"/>
</dbReference>
<dbReference type="Gene3D" id="3.30.365.10">
    <property type="entry name" value="Aldehyde oxidase/xanthine dehydrogenase, molybdopterin binding domain"/>
    <property type="match status" value="4"/>
</dbReference>
<accession>A0ABT0GPT3</accession>
<dbReference type="InterPro" id="IPR037165">
    <property type="entry name" value="AldOxase/xan_DH_Mopterin-bd_sf"/>
</dbReference>
<dbReference type="Pfam" id="PF20256">
    <property type="entry name" value="MoCoBD_2"/>
    <property type="match status" value="1"/>
</dbReference>
<dbReference type="RefSeq" id="WP_248151276.1">
    <property type="nucleotide sequence ID" value="NZ_JALNMJ010000002.1"/>
</dbReference>
<dbReference type="InterPro" id="IPR046867">
    <property type="entry name" value="AldOxase/xan_DH_MoCoBD2"/>
</dbReference>
<dbReference type="PANTHER" id="PTHR11908:SF132">
    <property type="entry name" value="ALDEHYDE OXIDASE 1-RELATED"/>
    <property type="match status" value="1"/>
</dbReference>
<keyword evidence="2 4" id="KW-0560">Oxidoreductase</keyword>
<organism evidence="4 5">
    <name type="scientific">Roseibium sediminicola</name>
    <dbReference type="NCBI Taxonomy" id="2933272"/>
    <lineage>
        <taxon>Bacteria</taxon>
        <taxon>Pseudomonadati</taxon>
        <taxon>Pseudomonadota</taxon>
        <taxon>Alphaproteobacteria</taxon>
        <taxon>Hyphomicrobiales</taxon>
        <taxon>Stappiaceae</taxon>
        <taxon>Roseibium</taxon>
    </lineage>
</organism>
<dbReference type="InterPro" id="IPR016208">
    <property type="entry name" value="Ald_Oxase/xanthine_DH-like"/>
</dbReference>
<evidence type="ECO:0000313" key="4">
    <source>
        <dbReference type="EMBL" id="MCK7611435.1"/>
    </source>
</evidence>
<keyword evidence="5" id="KW-1185">Reference proteome</keyword>
<evidence type="ECO:0000256" key="1">
    <source>
        <dbReference type="ARBA" id="ARBA00022505"/>
    </source>
</evidence>
<comment type="caution">
    <text evidence="4">The sequence shown here is derived from an EMBL/GenBank/DDBJ whole genome shotgun (WGS) entry which is preliminary data.</text>
</comment>
<dbReference type="EMBL" id="JALNMJ010000002">
    <property type="protein sequence ID" value="MCK7611435.1"/>
    <property type="molecule type" value="Genomic_DNA"/>
</dbReference>
<proteinExistence type="predicted"/>
<dbReference type="Proteomes" id="UP001431221">
    <property type="component" value="Unassembled WGS sequence"/>
</dbReference>
<evidence type="ECO:0000256" key="2">
    <source>
        <dbReference type="ARBA" id="ARBA00023002"/>
    </source>
</evidence>
<dbReference type="NCBIfam" id="TIGR02416">
    <property type="entry name" value="CO_dehy_Mo_lg"/>
    <property type="match status" value="1"/>
</dbReference>
<gene>
    <name evidence="4" type="ORF">M0H32_04620</name>
</gene>
<protein>
    <submittedName>
        <fullName evidence="4">Aerobic carbon-monoxide dehydrogenase large subunit</fullName>
        <ecNumber evidence="4">1.2.5.3</ecNumber>
    </submittedName>
</protein>
<reference evidence="4" key="1">
    <citation type="submission" date="2022-04" db="EMBL/GenBank/DDBJ databases">
        <title>Roseibium sp. CAU 1639 isolated from mud.</title>
        <authorList>
            <person name="Kim W."/>
        </authorList>
    </citation>
    <scope>NUCLEOTIDE SEQUENCE</scope>
    <source>
        <strain evidence="4">CAU 1639</strain>
    </source>
</reference>
<dbReference type="Pfam" id="PF02738">
    <property type="entry name" value="MoCoBD_1"/>
    <property type="match status" value="1"/>
</dbReference>
<dbReference type="InterPro" id="IPR036856">
    <property type="entry name" value="Ald_Oxase/Xan_DH_a/b_sf"/>
</dbReference>
<dbReference type="SUPFAM" id="SSF56003">
    <property type="entry name" value="Molybdenum cofactor-binding domain"/>
    <property type="match status" value="1"/>
</dbReference>
<evidence type="ECO:0000259" key="3">
    <source>
        <dbReference type="SMART" id="SM01008"/>
    </source>
</evidence>
<evidence type="ECO:0000313" key="5">
    <source>
        <dbReference type="Proteomes" id="UP001431221"/>
    </source>
</evidence>
<keyword evidence="1" id="KW-0500">Molybdenum</keyword>
<dbReference type="InterPro" id="IPR008274">
    <property type="entry name" value="AldOxase/xan_DH_MoCoBD1"/>
</dbReference>
<sequence length="806" mass="88065">MNDMTPTREQREAALEGMGCKRKRVEDIRFTQGKGQYVDDLKLPGMVFGDFVRSPYAHAKVTKIDATEALKLPGVIAVLTAEDLKGVNLAWMPTLAGDVQMVLADGKVLYQNQEVAFVVAENRYIADDAIQLVEVEYEELPVLVDPFQSMAPDAPVLRPDLEGKMEGAHGPRKHHNHIFTWEVGDKDETSKAFAEADVTVKELISYHRTHPSPLETCQCVASMDKVKGELTVWGTFQAPHVIRTVASLLSTIPEHKIHVIAPDIGGGFGNKVGAYPGYICSIVASIVTGVPVKWVEDRMENLSTTSFARDYHMTTEIAAKSDGTVTGLKVHVLADHGGFDACADPSKWPAGFFNIVTGSYDFPAAHLEVDGVYTNKAPGGVAYRCSFRVTEAAYCIERGMDILAQKLGMDPADLRMKNFIKPEQFPYQSALGWEYDSGDYHTAMQKAMDTIGYRELRAEQKAKQEAFKRGETREIMGIGVSFFTEIVGAGPSKNCDILGVAMFDSAEIRVHPTGSVISRMGTKSQGQGHETTWAQIIATEIGIPAADIMVEEGNTDTAPYGLGTYGSRSTPVAGAAIALAARKIRNKAQMIAAHMLEVSEYDLEWDVDGFQVKGNPQARKAMKEIAWAAYHAPPPGMEPGLEAVSYYDPPNMTYPFGAYFCVMDIDVDTGVAKTRRFYALDDCGTRINPMIIEGQVHGGLTEAFAIAMGQEIRYDETGNVMGASFMDFFIPTAVETPHWETDYTVTPSPHHPIGAKGVGESPNVGGVPAFSNAVNDAFQFLGSTHIQMPHDAWRIWQAARDLGAHG</sequence>
<dbReference type="Pfam" id="PF01315">
    <property type="entry name" value="Ald_Xan_dh_C"/>
    <property type="match status" value="1"/>
</dbReference>
<dbReference type="Gene3D" id="3.90.1170.50">
    <property type="entry name" value="Aldehyde oxidase/xanthine dehydrogenase, a/b hammerhead"/>
    <property type="match status" value="1"/>
</dbReference>
<feature type="domain" description="Aldehyde oxidase/xanthine dehydrogenase a/b hammerhead" evidence="3">
    <location>
        <begin position="32"/>
        <end position="141"/>
    </location>
</feature>
<dbReference type="GO" id="GO:0008805">
    <property type="term" value="F:carbon-monoxide oxygenase activity"/>
    <property type="evidence" value="ECO:0007669"/>
    <property type="project" value="UniProtKB-EC"/>
</dbReference>
<name>A0ABT0GPT3_9HYPH</name>